<dbReference type="PROSITE" id="PS50893">
    <property type="entry name" value="ABC_TRANSPORTER_2"/>
    <property type="match status" value="1"/>
</dbReference>
<dbReference type="GO" id="GO:0005524">
    <property type="term" value="F:ATP binding"/>
    <property type="evidence" value="ECO:0007669"/>
    <property type="project" value="UniProtKB-KW"/>
</dbReference>
<accession>A0A1W7ADD6</accession>
<dbReference type="InterPro" id="IPR053989">
    <property type="entry name" value="TagH_SH3-like"/>
</dbReference>
<dbReference type="GeneID" id="35296135"/>
<feature type="transmembrane region" description="Helical" evidence="1">
    <location>
        <begin position="290"/>
        <end position="308"/>
    </location>
</feature>
<dbReference type="InterPro" id="IPR003439">
    <property type="entry name" value="ABC_transporter-like_ATP-bd"/>
</dbReference>
<dbReference type="InterPro" id="IPR053990">
    <property type="entry name" value="TagH_C"/>
</dbReference>
<protein>
    <submittedName>
        <fullName evidence="3">Teichoic acids export ATP-binding protein TagH</fullName>
        <ecNumber evidence="3">3.6.3.40</ecNumber>
    </submittedName>
</protein>
<dbReference type="OrthoDB" id="2385601at2"/>
<dbReference type="Pfam" id="PF22096">
    <property type="entry name" value="TagH_C"/>
    <property type="match status" value="1"/>
</dbReference>
<dbReference type="EMBL" id="CP021059">
    <property type="protein sequence ID" value="ARQ07637.1"/>
    <property type="molecule type" value="Genomic_DNA"/>
</dbReference>
<keyword evidence="3" id="KW-0547">Nucleotide-binding</keyword>
<organism evidence="3 4">
    <name type="scientific">Macrococcoides canis</name>
    <dbReference type="NCBI Taxonomy" id="1855823"/>
    <lineage>
        <taxon>Bacteria</taxon>
        <taxon>Bacillati</taxon>
        <taxon>Bacillota</taxon>
        <taxon>Bacilli</taxon>
        <taxon>Bacillales</taxon>
        <taxon>Staphylococcaceae</taxon>
        <taxon>Macrococcoides</taxon>
    </lineage>
</organism>
<dbReference type="KEGG" id="mcak:MCCS_20480"/>
<evidence type="ECO:0000259" key="2">
    <source>
        <dbReference type="PROSITE" id="PS50893"/>
    </source>
</evidence>
<reference evidence="3 4" key="1">
    <citation type="journal article" date="2017" name="Int. J. Syst. Evol. Microbiol.">
        <title>Macrococcus canis sp. nov., a skin bacterium associated with infections in dogs.</title>
        <authorList>
            <person name="Gobeli Brawand S."/>
            <person name="Cotting K."/>
            <person name="Gomez-Sanz E."/>
            <person name="Collaud A."/>
            <person name="Thomann A."/>
            <person name="Brodard I."/>
            <person name="Rodriguez-Campos S."/>
            <person name="Strauss C."/>
            <person name="Perreten V."/>
        </authorList>
    </citation>
    <scope>NUCLEOTIDE SEQUENCE [LARGE SCALE GENOMIC DNA]</scope>
    <source>
        <strain evidence="3 4">KM45013</strain>
    </source>
</reference>
<dbReference type="InterPro" id="IPR027417">
    <property type="entry name" value="P-loop_NTPase"/>
</dbReference>
<dbReference type="Pfam" id="PF00005">
    <property type="entry name" value="ABC_tran"/>
    <property type="match status" value="1"/>
</dbReference>
<evidence type="ECO:0000256" key="1">
    <source>
        <dbReference type="SAM" id="Phobius"/>
    </source>
</evidence>
<gene>
    <name evidence="3" type="primary">tagH_2</name>
    <name evidence="3" type="ORF">MCCS_20480</name>
</gene>
<keyword evidence="1" id="KW-1133">Transmembrane helix</keyword>
<dbReference type="PANTHER" id="PTHR46743:SF2">
    <property type="entry name" value="TEICHOIC ACIDS EXPORT ATP-BINDING PROTEIN TAGH"/>
    <property type="match status" value="1"/>
</dbReference>
<sequence length="509" mass="59240">MTSEILVRLLNVTKYFRQVSGFQKFRDLMLPESKNHVVEVKDVTIHLYRGEILALVGLPNSGKSIIGKLMAKVVEPNSGRVKNEYLTFLASHNHIFEGSTSVRQLIESIFLTYNMPLKSYNEKRKHVIDFAELNGKEKSSIQQLTTEEQTKLLVSLAYFIKPDVIIFDELYQYMDSDFKKKFHMVIDMFKKEQRAIVLIDSNMELIRSRANYITWMSHGQVKKSGTPAEVLPLYQSYVSDYYSCRTDEERELFDLQMRMSRSLNHDKDEKLSRIKKYGGAIFDETLQRTLISTLMLIAGIAVMFLLLINDIGMKNTEVAADEKGIVEKPVDEFREKYAIGVTNKPTELEGEQKVKLPAGNTMTISSIGDETYKVDYQKKTMEVKQQDVIYINPAALYDEYTMSELEDYMYGNYSNFREFFNGYLGKHHSVINKELYPESNDRFKIKLTKNEIYLHFNDYDIMNGISFPIVNEEKLKQKFNISTEQWIIKLDDGYAIADFSKDEWLIIQM</sequence>
<evidence type="ECO:0000313" key="4">
    <source>
        <dbReference type="Proteomes" id="UP000194154"/>
    </source>
</evidence>
<keyword evidence="1" id="KW-0472">Membrane</keyword>
<dbReference type="InterPro" id="IPR050683">
    <property type="entry name" value="Bact_Polysacc_Export_ATP-bd"/>
</dbReference>
<feature type="domain" description="ABC transporter" evidence="2">
    <location>
        <begin position="7"/>
        <end position="243"/>
    </location>
</feature>
<dbReference type="Proteomes" id="UP000194154">
    <property type="component" value="Chromosome"/>
</dbReference>
<dbReference type="EC" id="3.6.3.40" evidence="3"/>
<keyword evidence="3" id="KW-0067">ATP-binding</keyword>
<dbReference type="SUPFAM" id="SSF52540">
    <property type="entry name" value="P-loop containing nucleoside triphosphate hydrolases"/>
    <property type="match status" value="1"/>
</dbReference>
<keyword evidence="1" id="KW-0812">Transmembrane</keyword>
<dbReference type="PANTHER" id="PTHR46743">
    <property type="entry name" value="TEICHOIC ACIDS EXPORT ATP-BINDING PROTEIN TAGH"/>
    <property type="match status" value="1"/>
</dbReference>
<dbReference type="STRING" id="1855823.MCCS_20480"/>
<dbReference type="Gene3D" id="3.40.50.300">
    <property type="entry name" value="P-loop containing nucleotide triphosphate hydrolases"/>
    <property type="match status" value="1"/>
</dbReference>
<keyword evidence="4" id="KW-1185">Reference proteome</keyword>
<dbReference type="Pfam" id="PF22269">
    <property type="entry name" value="TagH_SH3-like"/>
    <property type="match status" value="1"/>
</dbReference>
<keyword evidence="3" id="KW-0378">Hydrolase</keyword>
<dbReference type="AlphaFoldDB" id="A0A1W7ADD6"/>
<evidence type="ECO:0000313" key="3">
    <source>
        <dbReference type="EMBL" id="ARQ07637.1"/>
    </source>
</evidence>
<proteinExistence type="predicted"/>
<dbReference type="RefSeq" id="WP_086043182.1">
    <property type="nucleotide sequence ID" value="NZ_CBCRZA010000007.1"/>
</dbReference>
<name>A0A1W7ADD6_9STAP</name>
<dbReference type="GO" id="GO:0016887">
    <property type="term" value="F:ATP hydrolysis activity"/>
    <property type="evidence" value="ECO:0007669"/>
    <property type="project" value="InterPro"/>
</dbReference>